<dbReference type="InterPro" id="IPR013083">
    <property type="entry name" value="Znf_RING/FYVE/PHD"/>
</dbReference>
<evidence type="ECO:0000259" key="6">
    <source>
        <dbReference type="PROSITE" id="PS51292"/>
    </source>
</evidence>
<keyword evidence="5" id="KW-1133">Transmembrane helix</keyword>
<keyword evidence="3" id="KW-0862">Zinc</keyword>
<organism evidence="7 8">
    <name type="scientific">Ceratodon purpureus</name>
    <name type="common">Fire moss</name>
    <name type="synonym">Dicranum purpureum</name>
    <dbReference type="NCBI Taxonomy" id="3225"/>
    <lineage>
        <taxon>Eukaryota</taxon>
        <taxon>Viridiplantae</taxon>
        <taxon>Streptophyta</taxon>
        <taxon>Embryophyta</taxon>
        <taxon>Bryophyta</taxon>
        <taxon>Bryophytina</taxon>
        <taxon>Bryopsida</taxon>
        <taxon>Dicranidae</taxon>
        <taxon>Pseudoditrichales</taxon>
        <taxon>Ditrichaceae</taxon>
        <taxon>Ceratodon</taxon>
    </lineage>
</organism>
<dbReference type="PROSITE" id="PS51292">
    <property type="entry name" value="ZF_RING_CH"/>
    <property type="match status" value="1"/>
</dbReference>
<dbReference type="EMBL" id="CM026431">
    <property type="protein sequence ID" value="KAG0559262.1"/>
    <property type="molecule type" value="Genomic_DNA"/>
</dbReference>
<feature type="transmembrane region" description="Helical" evidence="5">
    <location>
        <begin position="339"/>
        <end position="356"/>
    </location>
</feature>
<keyword evidence="8" id="KW-1185">Reference proteome</keyword>
<dbReference type="InterPro" id="IPR011016">
    <property type="entry name" value="Znf_RING-CH"/>
</dbReference>
<gene>
    <name evidence="7" type="ORF">KC19_10G091500</name>
</gene>
<dbReference type="Pfam" id="PF12906">
    <property type="entry name" value="RINGv"/>
    <property type="match status" value="1"/>
</dbReference>
<keyword evidence="2" id="KW-0863">Zinc-finger</keyword>
<keyword evidence="1" id="KW-0479">Metal-binding</keyword>
<accession>A0A8T0GQH8</accession>
<reference evidence="7" key="1">
    <citation type="submission" date="2020-06" db="EMBL/GenBank/DDBJ databases">
        <title>WGS assembly of Ceratodon purpureus strain R40.</title>
        <authorList>
            <person name="Carey S.B."/>
            <person name="Jenkins J."/>
            <person name="Shu S."/>
            <person name="Lovell J.T."/>
            <person name="Sreedasyam A."/>
            <person name="Maumus F."/>
            <person name="Tiley G.P."/>
            <person name="Fernandez-Pozo N."/>
            <person name="Barry K."/>
            <person name="Chen C."/>
            <person name="Wang M."/>
            <person name="Lipzen A."/>
            <person name="Daum C."/>
            <person name="Saski C.A."/>
            <person name="Payton A.C."/>
            <person name="Mcbreen J.C."/>
            <person name="Conrad R.E."/>
            <person name="Kollar L.M."/>
            <person name="Olsson S."/>
            <person name="Huttunen S."/>
            <person name="Landis J.B."/>
            <person name="Wickett N.J."/>
            <person name="Johnson M.G."/>
            <person name="Rensing S.A."/>
            <person name="Grimwood J."/>
            <person name="Schmutz J."/>
            <person name="Mcdaniel S.F."/>
        </authorList>
    </citation>
    <scope>NUCLEOTIDE SEQUENCE</scope>
    <source>
        <strain evidence="7">R40</strain>
    </source>
</reference>
<keyword evidence="5" id="KW-0812">Transmembrane</keyword>
<evidence type="ECO:0000313" key="8">
    <source>
        <dbReference type="Proteomes" id="UP000822688"/>
    </source>
</evidence>
<evidence type="ECO:0000256" key="4">
    <source>
        <dbReference type="SAM" id="MobiDB-lite"/>
    </source>
</evidence>
<dbReference type="SMART" id="SM00744">
    <property type="entry name" value="RINGv"/>
    <property type="match status" value="1"/>
</dbReference>
<feature type="region of interest" description="Disordered" evidence="4">
    <location>
        <begin position="58"/>
        <end position="77"/>
    </location>
</feature>
<feature type="compositionally biased region" description="Polar residues" evidence="4">
    <location>
        <begin position="122"/>
        <end position="139"/>
    </location>
</feature>
<comment type="caution">
    <text evidence="7">The sequence shown here is derived from an EMBL/GenBank/DDBJ whole genome shotgun (WGS) entry which is preliminary data.</text>
</comment>
<evidence type="ECO:0000256" key="1">
    <source>
        <dbReference type="ARBA" id="ARBA00022723"/>
    </source>
</evidence>
<evidence type="ECO:0000256" key="5">
    <source>
        <dbReference type="SAM" id="Phobius"/>
    </source>
</evidence>
<feature type="transmembrane region" description="Helical" evidence="5">
    <location>
        <begin position="368"/>
        <end position="391"/>
    </location>
</feature>
<dbReference type="Proteomes" id="UP000822688">
    <property type="component" value="Chromosome 10"/>
</dbReference>
<dbReference type="CDD" id="cd16495">
    <property type="entry name" value="RING_CH-C4HC3_MARCH"/>
    <property type="match status" value="1"/>
</dbReference>
<dbReference type="PANTHER" id="PTHR46214:SF16">
    <property type="entry name" value="OS10G0481450 PROTEIN"/>
    <property type="match status" value="1"/>
</dbReference>
<proteinExistence type="predicted"/>
<name>A0A8T0GQH8_CERPU</name>
<keyword evidence="5" id="KW-0472">Membrane</keyword>
<sequence length="433" mass="47033">MLRRFNSLIKGPKGGQISDDELSELHVSLRPALSVDSSLFTSSQHHHVNPLQQQLARAREESLTRARSTRSTGQTSLNAGLLQQGSEEGQQAGRANGHVFVIGRVPEERLWKDGYENGTHNFHSSLDSKLSPVQSNTELRSGESHRSGENGSQFAFRSTPAPADAPRVLRTSSDAVTVDRANSQDLHTIVDIPDAQAGSVVDLDNVRKSVLTTGPGRTISSWSTDSAAEHCRICQQHTEEPLIELGCLCRGEMSKSHKSCIETWFKNKGTNKCEVCQHVASNIPAPETTPSSHFWVWRVGGAYGTGQAQGAQAAGARRVGMSLLVNRPVLLMIIRNHPLIPVMWLGLLAFMTYLFVDAINTSTIGYAAMPIGFLFGVLVVLGLGTAVRLVLEYAQERNVQRNIRLMESLGQPGNEDSVDGTDRPAAQNGPSSV</sequence>
<dbReference type="Gene3D" id="3.30.40.10">
    <property type="entry name" value="Zinc/RING finger domain, C3HC4 (zinc finger)"/>
    <property type="match status" value="1"/>
</dbReference>
<feature type="domain" description="RING-CH-type" evidence="6">
    <location>
        <begin position="223"/>
        <end position="283"/>
    </location>
</feature>
<dbReference type="OrthoDB" id="273089at2759"/>
<dbReference type="AlphaFoldDB" id="A0A8T0GQH8"/>
<feature type="compositionally biased region" description="Polar residues" evidence="4">
    <location>
        <begin position="65"/>
        <end position="77"/>
    </location>
</feature>
<evidence type="ECO:0000256" key="2">
    <source>
        <dbReference type="ARBA" id="ARBA00022771"/>
    </source>
</evidence>
<protein>
    <recommendedName>
        <fullName evidence="6">RING-CH-type domain-containing protein</fullName>
    </recommendedName>
</protein>
<dbReference type="GO" id="GO:0008270">
    <property type="term" value="F:zinc ion binding"/>
    <property type="evidence" value="ECO:0007669"/>
    <property type="project" value="UniProtKB-KW"/>
</dbReference>
<feature type="region of interest" description="Disordered" evidence="4">
    <location>
        <begin position="122"/>
        <end position="166"/>
    </location>
</feature>
<feature type="region of interest" description="Disordered" evidence="4">
    <location>
        <begin position="410"/>
        <end position="433"/>
    </location>
</feature>
<dbReference type="PANTHER" id="PTHR46214">
    <property type="entry name" value="ZINC FINGER, RING-CH-TYPE"/>
    <property type="match status" value="1"/>
</dbReference>
<evidence type="ECO:0000313" key="7">
    <source>
        <dbReference type="EMBL" id="KAG0559262.1"/>
    </source>
</evidence>
<dbReference type="SUPFAM" id="SSF57850">
    <property type="entry name" value="RING/U-box"/>
    <property type="match status" value="1"/>
</dbReference>
<evidence type="ECO:0000256" key="3">
    <source>
        <dbReference type="ARBA" id="ARBA00022833"/>
    </source>
</evidence>